<dbReference type="AlphaFoldDB" id="A0AAQ0HII8"/>
<accession>A0AAQ0HII8</accession>
<dbReference type="RefSeq" id="WP_036753205.1">
    <property type="nucleotide sequence ID" value="NZ_CP035286.1"/>
</dbReference>
<comment type="caution">
    <text evidence="1">The sequence shown here is derived from an EMBL/GenBank/DDBJ whole genome shotgun (WGS) entry which is preliminary data.</text>
</comment>
<keyword evidence="2" id="KW-1185">Reference proteome</keyword>
<organism evidence="1 2">
    <name type="scientific">Paracoccus versutus</name>
    <name type="common">Thiobacillus versutus</name>
    <dbReference type="NCBI Taxonomy" id="34007"/>
    <lineage>
        <taxon>Bacteria</taxon>
        <taxon>Pseudomonadati</taxon>
        <taxon>Pseudomonadota</taxon>
        <taxon>Alphaproteobacteria</taxon>
        <taxon>Rhodobacterales</taxon>
        <taxon>Paracoccaceae</taxon>
        <taxon>Paracoccus</taxon>
    </lineage>
</organism>
<dbReference type="Proteomes" id="UP000256794">
    <property type="component" value="Unassembled WGS sequence"/>
</dbReference>
<dbReference type="EMBL" id="QUMX01000019">
    <property type="protein sequence ID" value="REG45738.1"/>
    <property type="molecule type" value="Genomic_DNA"/>
</dbReference>
<name>A0AAQ0HII8_PARVE</name>
<reference evidence="1 2" key="1">
    <citation type="submission" date="2018-08" db="EMBL/GenBank/DDBJ databases">
        <title>Genomic Encyclopedia of Archaeal and Bacterial Type Strains, Phase II (KMG-II): from individual species to whole genera.</title>
        <authorList>
            <person name="Goeker M."/>
        </authorList>
    </citation>
    <scope>NUCLEOTIDE SEQUENCE [LARGE SCALE GENOMIC DNA]</scope>
    <source>
        <strain evidence="1 2">DSM 582</strain>
    </source>
</reference>
<proteinExistence type="predicted"/>
<evidence type="ECO:0000313" key="1">
    <source>
        <dbReference type="EMBL" id="REG45738.1"/>
    </source>
</evidence>
<protein>
    <submittedName>
        <fullName evidence="1">Uncharacterized protein</fullName>
    </submittedName>
</protein>
<evidence type="ECO:0000313" key="2">
    <source>
        <dbReference type="Proteomes" id="UP000256794"/>
    </source>
</evidence>
<gene>
    <name evidence="1" type="ORF">ATH84_10196</name>
</gene>
<sequence length="74" mass="8084">MADAERILRDAWLRLPGRIWGGHASTISAPRRADAMRGTCRLPEPLVQDALAGVEQQDVGIALTLTLHGRPMQV</sequence>